<keyword evidence="3" id="KW-1185">Reference proteome</keyword>
<dbReference type="EMBL" id="JAHYIQ010000030">
    <property type="protein sequence ID" value="KAK1120666.1"/>
    <property type="molecule type" value="Genomic_DNA"/>
</dbReference>
<dbReference type="AlphaFoldDB" id="A0AA40FK82"/>
<reference evidence="2" key="1">
    <citation type="submission" date="2021-10" db="EMBL/GenBank/DDBJ databases">
        <title>Melipona bicolor Genome sequencing and assembly.</title>
        <authorList>
            <person name="Araujo N.S."/>
            <person name="Arias M.C."/>
        </authorList>
    </citation>
    <scope>NUCLEOTIDE SEQUENCE</scope>
    <source>
        <strain evidence="2">USP_2M_L1-L4_2017</strain>
        <tissue evidence="2">Whole body</tissue>
    </source>
</reference>
<comment type="caution">
    <text evidence="2">The sequence shown here is derived from an EMBL/GenBank/DDBJ whole genome shotgun (WGS) entry which is preliminary data.</text>
</comment>
<evidence type="ECO:0000256" key="1">
    <source>
        <dbReference type="SAM" id="MobiDB-lite"/>
    </source>
</evidence>
<sequence length="218" mass="23908">MGLRVGIPPYPWGSCLERGTAAEDAGLPPINVYECVFVKSAPDGGGAPCVYPAEGTRNHRRQRRGEMQPMHFTGACPVLDFAATARVPRREFSRGLARETDRLLLPSTPRPLAFAHGFLASNSVEEDDLMDTTARTNDACTAGLRIGTLERRSLISHGVPIADTKFASESNHRRSPSPSNANESFHRKSQQQTKIAQSSRLIPDAFSGFRFVWRCDPG</sequence>
<feature type="region of interest" description="Disordered" evidence="1">
    <location>
        <begin position="165"/>
        <end position="197"/>
    </location>
</feature>
<accession>A0AA40FK82</accession>
<gene>
    <name evidence="2" type="ORF">K0M31_012272</name>
</gene>
<organism evidence="2 3">
    <name type="scientific">Melipona bicolor</name>
    <dbReference type="NCBI Taxonomy" id="60889"/>
    <lineage>
        <taxon>Eukaryota</taxon>
        <taxon>Metazoa</taxon>
        <taxon>Ecdysozoa</taxon>
        <taxon>Arthropoda</taxon>
        <taxon>Hexapoda</taxon>
        <taxon>Insecta</taxon>
        <taxon>Pterygota</taxon>
        <taxon>Neoptera</taxon>
        <taxon>Endopterygota</taxon>
        <taxon>Hymenoptera</taxon>
        <taxon>Apocrita</taxon>
        <taxon>Aculeata</taxon>
        <taxon>Apoidea</taxon>
        <taxon>Anthophila</taxon>
        <taxon>Apidae</taxon>
        <taxon>Melipona</taxon>
    </lineage>
</organism>
<proteinExistence type="predicted"/>
<dbReference type="Proteomes" id="UP001177670">
    <property type="component" value="Unassembled WGS sequence"/>
</dbReference>
<evidence type="ECO:0000313" key="2">
    <source>
        <dbReference type="EMBL" id="KAK1120666.1"/>
    </source>
</evidence>
<name>A0AA40FK82_9HYME</name>
<protein>
    <submittedName>
        <fullName evidence="2">Uncharacterized protein</fullName>
    </submittedName>
</protein>
<evidence type="ECO:0000313" key="3">
    <source>
        <dbReference type="Proteomes" id="UP001177670"/>
    </source>
</evidence>